<comment type="caution">
    <text evidence="6">The sequence shown here is derived from an EMBL/GenBank/DDBJ whole genome shotgun (WGS) entry which is preliminary data.</text>
</comment>
<evidence type="ECO:0000313" key="7">
    <source>
        <dbReference type="Proteomes" id="UP001186944"/>
    </source>
</evidence>
<evidence type="ECO:0000256" key="3">
    <source>
        <dbReference type="SAM" id="MobiDB-lite"/>
    </source>
</evidence>
<feature type="compositionally biased region" description="Low complexity" evidence="3">
    <location>
        <begin position="742"/>
        <end position="754"/>
    </location>
</feature>
<feature type="region of interest" description="Disordered" evidence="3">
    <location>
        <begin position="740"/>
        <end position="793"/>
    </location>
</feature>
<feature type="domain" description="SH3" evidence="4">
    <location>
        <begin position="1365"/>
        <end position="1424"/>
    </location>
</feature>
<dbReference type="PANTHER" id="PTHR15591">
    <property type="entry name" value="RUN AND SH3 DOMAIN CONTAINING"/>
    <property type="match status" value="1"/>
</dbReference>
<feature type="region of interest" description="Disordered" evidence="3">
    <location>
        <begin position="1262"/>
        <end position="1364"/>
    </location>
</feature>
<feature type="compositionally biased region" description="Low complexity" evidence="3">
    <location>
        <begin position="1130"/>
        <end position="1141"/>
    </location>
</feature>
<protein>
    <recommendedName>
        <fullName evidence="8">RUN and SH3 domain-containing protein 1</fullName>
    </recommendedName>
</protein>
<feature type="region of interest" description="Disordered" evidence="3">
    <location>
        <begin position="509"/>
        <end position="529"/>
    </location>
</feature>
<feature type="domain" description="RUN" evidence="5">
    <location>
        <begin position="587"/>
        <end position="732"/>
    </location>
</feature>
<dbReference type="GO" id="GO:0031410">
    <property type="term" value="C:cytoplasmic vesicle"/>
    <property type="evidence" value="ECO:0007669"/>
    <property type="project" value="TreeGrafter"/>
</dbReference>
<evidence type="ECO:0000259" key="4">
    <source>
        <dbReference type="PROSITE" id="PS50002"/>
    </source>
</evidence>
<evidence type="ECO:0000256" key="2">
    <source>
        <dbReference type="PROSITE-ProRule" id="PRU00192"/>
    </source>
</evidence>
<feature type="compositionally biased region" description="Basic and acidic residues" evidence="3">
    <location>
        <begin position="1016"/>
        <end position="1031"/>
    </location>
</feature>
<dbReference type="SUPFAM" id="SSF56219">
    <property type="entry name" value="DNase I-like"/>
    <property type="match status" value="1"/>
</dbReference>
<dbReference type="InterPro" id="IPR036691">
    <property type="entry name" value="Endo/exonu/phosph_ase_sf"/>
</dbReference>
<dbReference type="PROSITE" id="PS50002">
    <property type="entry name" value="SH3"/>
    <property type="match status" value="1"/>
</dbReference>
<reference evidence="6" key="1">
    <citation type="submission" date="2019-08" db="EMBL/GenBank/DDBJ databases">
        <title>The improved chromosome-level genome for the pearl oyster Pinctada fucata martensii using PacBio sequencing and Hi-C.</title>
        <authorList>
            <person name="Zheng Z."/>
        </authorList>
    </citation>
    <scope>NUCLEOTIDE SEQUENCE</scope>
    <source>
        <strain evidence="6">ZZ-2019</strain>
        <tissue evidence="6">Adductor muscle</tissue>
    </source>
</reference>
<keyword evidence="1 2" id="KW-0728">SH3 domain</keyword>
<feature type="compositionally biased region" description="Polar residues" evidence="3">
    <location>
        <begin position="913"/>
        <end position="925"/>
    </location>
</feature>
<dbReference type="EMBL" id="VSWD01000008">
    <property type="protein sequence ID" value="KAK3094374.1"/>
    <property type="molecule type" value="Genomic_DNA"/>
</dbReference>
<evidence type="ECO:0000259" key="5">
    <source>
        <dbReference type="PROSITE" id="PS50826"/>
    </source>
</evidence>
<dbReference type="InterPro" id="IPR036028">
    <property type="entry name" value="SH3-like_dom_sf"/>
</dbReference>
<feature type="region of interest" description="Disordered" evidence="3">
    <location>
        <begin position="420"/>
        <end position="464"/>
    </location>
</feature>
<dbReference type="Pfam" id="PF02759">
    <property type="entry name" value="RUN"/>
    <property type="match status" value="1"/>
</dbReference>
<feature type="compositionally biased region" description="Basic and acidic residues" evidence="3">
    <location>
        <begin position="1041"/>
        <end position="1051"/>
    </location>
</feature>
<sequence length="1437" mass="161095">MLAGDLNGRCANLKDFIDCDFVHDSIRSTLFDYESDEYLPDRNCPDHNVNTYGIKLIQLCIESGLRILNGRLDFSSDFTYCGPNGSSVLDYVLTTKDMFDYVQKFIVCNFNMYSDHAPLHIELKSIFVNTSLDGDGSECLNHVKYRWNENFASESKTALEQNLHRLELCIENNDIDTENGLNNCVTSFIHELSSIMSDYHKVPATTGSRSNKKNVNIDKVYHNKPWFNDTCRHLYGLYRKSLYDFNVCKTPGNHFILQQTKNDYKTMERKLKRKYLFDQGNMLDTIRKQNPKEFYARFSKKKHSKIDIDIKTFFEHFKSVCGNDPERDESSESDFLLDDDNIVFEELNVEITEDEILKCIKSLKRNKSHSSDGILNEYFLEYASILLPLLKEIFNAMFKTGFFPPILCDALVVPVYKKGSSNDPKNYREGKVADQQQPVKMRRKKSQENTGTSDGEKDNLSGKRKSVSFASEVSFHAISPQMSPKNHGNLNNCDDMDQEVDVESIEGDCTVSTEENPSDESDVPPQEFKLSPTQAEQVYDERFIQLERKKAMLTEVCQAAELLVNHFNNAKNPFDKLRLGSSADCEEVGDLVIKKLCPALRQVVGDGLKPHLTGFQMFGRVQINVWKVAELSAEQGPYTRAIHDLVQQLKSNPSLLSSHTKFEAFLFGLLNLRLLDYWMGYLRYNCSLTEKFYNVDGVIILGKSCHERAYDEMLIALQPLAVLPFQLGIEYVIQHSTFQHRSPSNSPIKNKPSPGVSPTVEKAPGFDGAPSKVNCHNIPSGAPPPKPARLEKPSNGLISTKAWEWLKGSNTNKAHEEAVRKEDKQSGETELFIDEDKLSPKSYKNENKRDMKPKCSDVERAPVSMTESFSGIAQKLLGISSSREKLNVDSDKTNSSTVKVAQMEEDLSEENAKQLNRQTSLEAVSNKAKSSLIKLFDKLLLSKETAQPSTEATENKKSSSWNFGFNQNRSPVSKIPTSKSLSPVNSSHSGNTHSTSDSKGKYPTKARPENVVAKSIQKEAKRTSKAPETKKQQAVINSLLSKEKVQSKRNDNTPASPTKTITKQIKPSTRSAIPTPLDSPDYNQTKKVDKSKISKIPTLRGSPSISSVKRREKSGASSKIPKRYSLVLDSSGSELGSPNSSALSSPVKVRHSKSADAMSGIPTASVSSPTRKYRTNKEKLSPPTEQKPPVFKTMENAEIRNSIELVKLGQKFDKGCDVENIKVCKKENEMAEGGKISNENSDITSSNEQCASLELGPTLVVPPSIRDSLEKGDFTRNLSMPNKEAADFSKPVKSVPVTKPSPERKPSPVDTKSARDVELDINSNSPLSMNSGKNVQADKGEQSSGLLEKQECGAKQNDSGDFSKPNFRYIQTLQTFDSSEPSQLSYRQGEHYEVLAQIDSSWFYCVNGGREGLIHTEAVKPLTDRDEFEMLHDSFYS</sequence>
<dbReference type="SUPFAM" id="SSF140741">
    <property type="entry name" value="RUN domain-like"/>
    <property type="match status" value="1"/>
</dbReference>
<feature type="compositionally biased region" description="Basic and acidic residues" evidence="3">
    <location>
        <begin position="1301"/>
        <end position="1318"/>
    </location>
</feature>
<gene>
    <name evidence="6" type="ORF">FSP39_000921</name>
</gene>
<dbReference type="Gene3D" id="3.60.10.10">
    <property type="entry name" value="Endonuclease/exonuclease/phosphatase"/>
    <property type="match status" value="1"/>
</dbReference>
<feature type="region of interest" description="Disordered" evidence="3">
    <location>
        <begin position="902"/>
        <end position="925"/>
    </location>
</feature>
<dbReference type="InterPro" id="IPR004012">
    <property type="entry name" value="Run_dom"/>
</dbReference>
<dbReference type="CDD" id="cd17685">
    <property type="entry name" value="RUN_RUSC"/>
    <property type="match status" value="1"/>
</dbReference>
<proteinExistence type="predicted"/>
<feature type="compositionally biased region" description="Polar residues" evidence="3">
    <location>
        <begin position="945"/>
        <end position="984"/>
    </location>
</feature>
<dbReference type="Gene3D" id="1.20.58.900">
    <property type="match status" value="1"/>
</dbReference>
<dbReference type="InterPro" id="IPR037213">
    <property type="entry name" value="Run_dom_sf"/>
</dbReference>
<evidence type="ECO:0000256" key="1">
    <source>
        <dbReference type="ARBA" id="ARBA00022443"/>
    </source>
</evidence>
<feature type="compositionally biased region" description="Basic and acidic residues" evidence="3">
    <location>
        <begin position="813"/>
        <end position="827"/>
    </location>
</feature>
<keyword evidence="7" id="KW-1185">Reference proteome</keyword>
<feature type="region of interest" description="Disordered" evidence="3">
    <location>
        <begin position="945"/>
        <end position="1192"/>
    </location>
</feature>
<dbReference type="InterPro" id="IPR047343">
    <property type="entry name" value="RUSC1_2"/>
</dbReference>
<feature type="compositionally biased region" description="Low complexity" evidence="3">
    <location>
        <begin position="1289"/>
        <end position="1300"/>
    </location>
</feature>
<accession>A0AA88Y8M4</accession>
<evidence type="ECO:0000313" key="6">
    <source>
        <dbReference type="EMBL" id="KAK3094374.1"/>
    </source>
</evidence>
<dbReference type="PANTHER" id="PTHR15591:SF13">
    <property type="entry name" value="RUN DOMAIN-CONTAINING PROTEIN"/>
    <property type="match status" value="1"/>
</dbReference>
<dbReference type="InterPro" id="IPR001452">
    <property type="entry name" value="SH3_domain"/>
</dbReference>
<dbReference type="SMART" id="SM00326">
    <property type="entry name" value="SH3"/>
    <property type="match status" value="1"/>
</dbReference>
<feature type="compositionally biased region" description="Polar residues" evidence="3">
    <location>
        <begin position="1052"/>
        <end position="1072"/>
    </location>
</feature>
<dbReference type="Proteomes" id="UP001186944">
    <property type="component" value="Unassembled WGS sequence"/>
</dbReference>
<feature type="region of interest" description="Disordered" evidence="3">
    <location>
        <begin position="810"/>
        <end position="862"/>
    </location>
</feature>
<feature type="compositionally biased region" description="Low complexity" evidence="3">
    <location>
        <begin position="985"/>
        <end position="997"/>
    </location>
</feature>
<organism evidence="6 7">
    <name type="scientific">Pinctada imbricata</name>
    <name type="common">Atlantic pearl-oyster</name>
    <name type="synonym">Pinctada martensii</name>
    <dbReference type="NCBI Taxonomy" id="66713"/>
    <lineage>
        <taxon>Eukaryota</taxon>
        <taxon>Metazoa</taxon>
        <taxon>Spiralia</taxon>
        <taxon>Lophotrochozoa</taxon>
        <taxon>Mollusca</taxon>
        <taxon>Bivalvia</taxon>
        <taxon>Autobranchia</taxon>
        <taxon>Pteriomorphia</taxon>
        <taxon>Pterioida</taxon>
        <taxon>Pterioidea</taxon>
        <taxon>Pteriidae</taxon>
        <taxon>Pinctada</taxon>
    </lineage>
</organism>
<dbReference type="Gene3D" id="2.30.30.40">
    <property type="entry name" value="SH3 Domains"/>
    <property type="match status" value="1"/>
</dbReference>
<evidence type="ECO:0008006" key="8">
    <source>
        <dbReference type="Google" id="ProtNLM"/>
    </source>
</evidence>
<feature type="compositionally biased region" description="Basic and acidic residues" evidence="3">
    <location>
        <begin position="834"/>
        <end position="860"/>
    </location>
</feature>
<dbReference type="Pfam" id="PF07653">
    <property type="entry name" value="SH3_2"/>
    <property type="match status" value="1"/>
</dbReference>
<dbReference type="PROSITE" id="PS50826">
    <property type="entry name" value="RUN"/>
    <property type="match status" value="1"/>
</dbReference>
<feature type="compositionally biased region" description="Polar residues" evidence="3">
    <location>
        <begin position="1321"/>
        <end position="1334"/>
    </location>
</feature>
<name>A0AA88Y8M4_PINIB</name>
<dbReference type="SUPFAM" id="SSF50044">
    <property type="entry name" value="SH3-domain"/>
    <property type="match status" value="1"/>
</dbReference>